<gene>
    <name evidence="12" type="ORF">MPPM_4254</name>
</gene>
<dbReference type="Pfam" id="PF01063">
    <property type="entry name" value="Aminotran_4"/>
    <property type="match status" value="1"/>
</dbReference>
<evidence type="ECO:0000256" key="7">
    <source>
        <dbReference type="ARBA" id="ARBA00014472"/>
    </source>
</evidence>
<comment type="catalytic activity">
    <reaction evidence="10">
        <text>L-isoleucine + 2-oxoglutarate = (S)-3-methyl-2-oxopentanoate + L-glutamate</text>
        <dbReference type="Rhea" id="RHEA:24801"/>
        <dbReference type="ChEBI" id="CHEBI:16810"/>
        <dbReference type="ChEBI" id="CHEBI:29985"/>
        <dbReference type="ChEBI" id="CHEBI:35146"/>
        <dbReference type="ChEBI" id="CHEBI:58045"/>
        <dbReference type="EC" id="2.6.1.42"/>
    </reaction>
</comment>
<dbReference type="GO" id="GO:0009082">
    <property type="term" value="P:branched-chain amino acid biosynthetic process"/>
    <property type="evidence" value="ECO:0007669"/>
    <property type="project" value="UniProtKB-KW"/>
</dbReference>
<evidence type="ECO:0000256" key="8">
    <source>
        <dbReference type="ARBA" id="ARBA00023304"/>
    </source>
</evidence>
<name>A0A160PHI8_9HYPH</name>
<dbReference type="InterPro" id="IPR036038">
    <property type="entry name" value="Aminotransferase-like"/>
</dbReference>
<evidence type="ECO:0000256" key="6">
    <source>
        <dbReference type="ARBA" id="ARBA00013053"/>
    </source>
</evidence>
<dbReference type="Gene3D" id="3.20.10.10">
    <property type="entry name" value="D-amino Acid Aminotransferase, subunit A, domain 2"/>
    <property type="match status" value="1"/>
</dbReference>
<comment type="function">
    <text evidence="1">Acts on leucine, isoleucine and valine.</text>
</comment>
<dbReference type="PANTHER" id="PTHR42743">
    <property type="entry name" value="AMINO-ACID AMINOTRANSFERASE"/>
    <property type="match status" value="1"/>
</dbReference>
<dbReference type="InterPro" id="IPR001544">
    <property type="entry name" value="Aminotrans_IV"/>
</dbReference>
<evidence type="ECO:0000313" key="13">
    <source>
        <dbReference type="Proteomes" id="UP000218288"/>
    </source>
</evidence>
<evidence type="ECO:0000313" key="12">
    <source>
        <dbReference type="EMBL" id="BAU92859.1"/>
    </source>
</evidence>
<keyword evidence="12" id="KW-0808">Transferase</keyword>
<keyword evidence="12" id="KW-0032">Aminotransferase</keyword>
<dbReference type="InterPro" id="IPR043131">
    <property type="entry name" value="BCAT-like_N"/>
</dbReference>
<evidence type="ECO:0000256" key="9">
    <source>
        <dbReference type="ARBA" id="ARBA00048212"/>
    </source>
</evidence>
<comment type="pathway">
    <text evidence="3">Amino-acid biosynthesis; L-valine biosynthesis; L-valine from pyruvate: step 4/4.</text>
</comment>
<evidence type="ECO:0000256" key="11">
    <source>
        <dbReference type="ARBA" id="ARBA00049229"/>
    </source>
</evidence>
<dbReference type="EC" id="2.6.1.42" evidence="6"/>
<dbReference type="Proteomes" id="UP000218288">
    <property type="component" value="Chromosome"/>
</dbReference>
<dbReference type="EMBL" id="AP014809">
    <property type="protein sequence ID" value="BAU92859.1"/>
    <property type="molecule type" value="Genomic_DNA"/>
</dbReference>
<dbReference type="Gene3D" id="3.30.470.10">
    <property type="match status" value="1"/>
</dbReference>
<comment type="catalytic activity">
    <reaction evidence="11">
        <text>L-leucine + 2-oxoglutarate = 4-methyl-2-oxopentanoate + L-glutamate</text>
        <dbReference type="Rhea" id="RHEA:18321"/>
        <dbReference type="ChEBI" id="CHEBI:16810"/>
        <dbReference type="ChEBI" id="CHEBI:17865"/>
        <dbReference type="ChEBI" id="CHEBI:29985"/>
        <dbReference type="ChEBI" id="CHEBI:57427"/>
        <dbReference type="EC" id="2.6.1.42"/>
    </reaction>
</comment>
<comment type="pathway">
    <text evidence="4">Amino-acid biosynthesis; L-leucine biosynthesis; L-leucine from 3-methyl-2-oxobutanoate: step 4/4.</text>
</comment>
<evidence type="ECO:0000256" key="10">
    <source>
        <dbReference type="ARBA" id="ARBA00048798"/>
    </source>
</evidence>
<accession>A0A160PHI8</accession>
<dbReference type="InterPro" id="IPR050571">
    <property type="entry name" value="Class-IV_PLP-Dep_Aminotrnsfr"/>
</dbReference>
<dbReference type="RefSeq" id="WP_096486703.1">
    <property type="nucleotide sequence ID" value="NZ_AP014809.1"/>
</dbReference>
<sequence>MLWSDGRLVEGGTLPFAMADRGLLLGDGVFDTALAVRGRVAFEAAHVDRLTAAAAALGFLVDRAPIIEAMRALAGTAPLAAIRTTLTRGPGPRGLAPPPEPAPLLFGSAAPARAALFFAPLRLVLTSIARNDTSPAARLKTLGYLDAVLAARDAQAQGFDEALFLNTKGRAACAGTGNVFAVSGGTLVTPPLEDGVLPGIVRAELLARIAPGLGLAVEERPLLPSELEDAEALFVTNSLRLLAPATALGARAYDSAGHGTVRRLCAALRESVAAECGVGVDALDP</sequence>
<dbReference type="InterPro" id="IPR043132">
    <property type="entry name" value="BCAT-like_C"/>
</dbReference>
<comment type="pathway">
    <text evidence="2">Amino-acid biosynthesis; L-isoleucine biosynthesis; L-isoleucine from 2-oxobutanoate: step 4/4.</text>
</comment>
<evidence type="ECO:0000256" key="5">
    <source>
        <dbReference type="ARBA" id="ARBA00009320"/>
    </source>
</evidence>
<proteinExistence type="inferred from homology"/>
<protein>
    <recommendedName>
        <fullName evidence="7">Probable branched-chain-amino-acid aminotransferase</fullName>
        <ecNumber evidence="6">2.6.1.42</ecNumber>
    </recommendedName>
</protein>
<evidence type="ECO:0000256" key="2">
    <source>
        <dbReference type="ARBA" id="ARBA00004824"/>
    </source>
</evidence>
<comment type="catalytic activity">
    <reaction evidence="9">
        <text>L-valine + 2-oxoglutarate = 3-methyl-2-oxobutanoate + L-glutamate</text>
        <dbReference type="Rhea" id="RHEA:24813"/>
        <dbReference type="ChEBI" id="CHEBI:11851"/>
        <dbReference type="ChEBI" id="CHEBI:16810"/>
        <dbReference type="ChEBI" id="CHEBI:29985"/>
        <dbReference type="ChEBI" id="CHEBI:57762"/>
        <dbReference type="EC" id="2.6.1.42"/>
    </reaction>
</comment>
<dbReference type="GO" id="GO:0004084">
    <property type="term" value="F:branched-chain-amino-acid transaminase activity"/>
    <property type="evidence" value="ECO:0007669"/>
    <property type="project" value="UniProtKB-EC"/>
</dbReference>
<keyword evidence="8" id="KW-0100">Branched-chain amino acid biosynthesis</keyword>
<reference evidence="12 13" key="1">
    <citation type="journal article" date="2016" name="Genome Announc.">
        <title>Complete Genome Sequence of Methylobacterium populi P-1M, Isolated from Pink-Pigmented Household Biofilm.</title>
        <authorList>
            <person name="Morohoshi T."/>
            <person name="Ikeda T."/>
        </authorList>
    </citation>
    <scope>NUCLEOTIDE SEQUENCE [LARGE SCALE GENOMIC DNA]</scope>
    <source>
        <strain evidence="12 13">P-1M</strain>
    </source>
</reference>
<evidence type="ECO:0000256" key="4">
    <source>
        <dbReference type="ARBA" id="ARBA00005072"/>
    </source>
</evidence>
<dbReference type="PANTHER" id="PTHR42743:SF11">
    <property type="entry name" value="AMINODEOXYCHORISMATE LYASE"/>
    <property type="match status" value="1"/>
</dbReference>
<dbReference type="OrthoDB" id="9805628at2"/>
<comment type="similarity">
    <text evidence="5">Belongs to the class-IV pyridoxal-phosphate-dependent aminotransferase family.</text>
</comment>
<dbReference type="AlphaFoldDB" id="A0A160PHI8"/>
<evidence type="ECO:0000256" key="3">
    <source>
        <dbReference type="ARBA" id="ARBA00004931"/>
    </source>
</evidence>
<organism evidence="12 13">
    <name type="scientific">Methylorubrum populi</name>
    <dbReference type="NCBI Taxonomy" id="223967"/>
    <lineage>
        <taxon>Bacteria</taxon>
        <taxon>Pseudomonadati</taxon>
        <taxon>Pseudomonadota</taxon>
        <taxon>Alphaproteobacteria</taxon>
        <taxon>Hyphomicrobiales</taxon>
        <taxon>Methylobacteriaceae</taxon>
        <taxon>Methylorubrum</taxon>
    </lineage>
</organism>
<dbReference type="SUPFAM" id="SSF56752">
    <property type="entry name" value="D-aminoacid aminotransferase-like PLP-dependent enzymes"/>
    <property type="match status" value="1"/>
</dbReference>
<keyword evidence="8" id="KW-0028">Amino-acid biosynthesis</keyword>
<evidence type="ECO:0000256" key="1">
    <source>
        <dbReference type="ARBA" id="ARBA00003109"/>
    </source>
</evidence>